<dbReference type="GO" id="GO:0046872">
    <property type="term" value="F:metal ion binding"/>
    <property type="evidence" value="ECO:0007669"/>
    <property type="project" value="UniProtKB-KW"/>
</dbReference>
<dbReference type="RefSeq" id="WP_188214505.1">
    <property type="nucleotide sequence ID" value="NZ_BAABGH010000004.1"/>
</dbReference>
<sequence>MKSNILKLISLALLCVACNISDSENNSYERDIDMSDFFVYTTIDDSQTAKTTNSKIARRSCYTMTNLNRLLDENLGLEQRMYSIEYQTRKFIASKKPNGTPGGGPNTNDPSPDPEPSIPYDGIIEIPVVVNIIEKFNGEVTDAQIASQIAILNEDFNNNNPNTSRVPNEFSGLIADYKISFKVNAIYRKISSKASWGTRDAMKSSKKGGIDATDPGHNLNIWVCEIGGGILGYAQFPGGPASTDGIVIGTNYFGKTTGPYGNGRTATHEVGHWLNLRHIWGDGGCSYDDFVDDTPRSDGPNYYCPTYPMVACNSNDMTMNYMDYVYDDCMYMFTIGQHTRSRALFASDGYRSSFVTSTSN</sequence>
<keyword evidence="5" id="KW-0378">Hydrolase</keyword>
<dbReference type="Proteomes" id="UP000602057">
    <property type="component" value="Unassembled WGS sequence"/>
</dbReference>
<evidence type="ECO:0000256" key="6">
    <source>
        <dbReference type="ARBA" id="ARBA00022833"/>
    </source>
</evidence>
<keyword evidence="3" id="KW-0479">Metal-binding</keyword>
<evidence type="ECO:0000313" key="12">
    <source>
        <dbReference type="Proteomes" id="UP000602057"/>
    </source>
</evidence>
<gene>
    <name evidence="11" type="ORF">ICJ84_01040</name>
</gene>
<dbReference type="SUPFAM" id="SSF55486">
    <property type="entry name" value="Metalloproteases ('zincins'), catalytic domain"/>
    <property type="match status" value="1"/>
</dbReference>
<keyword evidence="7 11" id="KW-0482">Metalloprotease</keyword>
<dbReference type="GO" id="GO:0006508">
    <property type="term" value="P:proteolysis"/>
    <property type="evidence" value="ECO:0007669"/>
    <property type="project" value="UniProtKB-KW"/>
</dbReference>
<dbReference type="Pfam" id="PF05572">
    <property type="entry name" value="Peptidase_M43"/>
    <property type="match status" value="1"/>
</dbReference>
<dbReference type="InterPro" id="IPR008754">
    <property type="entry name" value="Peptidase_M43"/>
</dbReference>
<protein>
    <submittedName>
        <fullName evidence="11">Zinc metalloprotease</fullName>
    </submittedName>
</protein>
<accession>A0A8J6QB82</accession>
<organism evidence="11 12">
    <name type="scientific">Aestuariibaculum suncheonense</name>
    <dbReference type="NCBI Taxonomy" id="1028745"/>
    <lineage>
        <taxon>Bacteria</taxon>
        <taxon>Pseudomonadati</taxon>
        <taxon>Bacteroidota</taxon>
        <taxon>Flavobacteriia</taxon>
        <taxon>Flavobacteriales</taxon>
        <taxon>Flavobacteriaceae</taxon>
    </lineage>
</organism>
<dbReference type="GO" id="GO:0008237">
    <property type="term" value="F:metallopeptidase activity"/>
    <property type="evidence" value="ECO:0007669"/>
    <property type="project" value="UniProtKB-KW"/>
</dbReference>
<feature type="domain" description="Peptidase M43 pregnancy-associated plasma-A" evidence="10">
    <location>
        <begin position="232"/>
        <end position="343"/>
    </location>
</feature>
<dbReference type="AlphaFoldDB" id="A0A8J6QB82"/>
<dbReference type="Gene3D" id="3.40.390.10">
    <property type="entry name" value="Collagenase (Catalytic Domain)"/>
    <property type="match status" value="1"/>
</dbReference>
<dbReference type="CDD" id="cd04275">
    <property type="entry name" value="ZnMc_pappalysin_like"/>
    <property type="match status" value="1"/>
</dbReference>
<evidence type="ECO:0000256" key="2">
    <source>
        <dbReference type="ARBA" id="ARBA00022670"/>
    </source>
</evidence>
<evidence type="ECO:0000256" key="8">
    <source>
        <dbReference type="ARBA" id="ARBA00023157"/>
    </source>
</evidence>
<reference evidence="11" key="2">
    <citation type="submission" date="2020-09" db="EMBL/GenBank/DDBJ databases">
        <authorList>
            <person name="Wu Z."/>
        </authorList>
    </citation>
    <scope>NUCLEOTIDE SEQUENCE</scope>
    <source>
        <strain evidence="11">SC17</strain>
    </source>
</reference>
<evidence type="ECO:0000256" key="4">
    <source>
        <dbReference type="ARBA" id="ARBA00022729"/>
    </source>
</evidence>
<evidence type="ECO:0000256" key="1">
    <source>
        <dbReference type="ARBA" id="ARBA00008721"/>
    </source>
</evidence>
<keyword evidence="2" id="KW-0645">Protease</keyword>
<keyword evidence="6" id="KW-0862">Zinc</keyword>
<dbReference type="EMBL" id="JACVXC010000001">
    <property type="protein sequence ID" value="MBD0834012.1"/>
    <property type="molecule type" value="Genomic_DNA"/>
</dbReference>
<comment type="caution">
    <text evidence="11">The sequence shown here is derived from an EMBL/GenBank/DDBJ whole genome shotgun (WGS) entry which is preliminary data.</text>
</comment>
<reference evidence="11" key="1">
    <citation type="journal article" date="2013" name="Int. J. Syst. Evol. Microbiol.">
        <title>Aestuariibaculum suncheonense gen. nov., sp. nov., a marine bacterium of the family Flavobacteriaceae isolated from a tidal flat and emended descriptions of the genera Gaetbulibacter and Tamlana.</title>
        <authorList>
            <person name="Jeong S.H."/>
            <person name="Park M.S."/>
            <person name="Jin H.M."/>
            <person name="Lee K."/>
            <person name="Park W."/>
            <person name="Jeon C.O."/>
        </authorList>
    </citation>
    <scope>NUCLEOTIDE SEQUENCE</scope>
    <source>
        <strain evidence="11">SC17</strain>
    </source>
</reference>
<evidence type="ECO:0000256" key="3">
    <source>
        <dbReference type="ARBA" id="ARBA00022723"/>
    </source>
</evidence>
<evidence type="ECO:0000256" key="7">
    <source>
        <dbReference type="ARBA" id="ARBA00023049"/>
    </source>
</evidence>
<evidence type="ECO:0000256" key="5">
    <source>
        <dbReference type="ARBA" id="ARBA00022801"/>
    </source>
</evidence>
<feature type="region of interest" description="Disordered" evidence="9">
    <location>
        <begin position="93"/>
        <end position="119"/>
    </location>
</feature>
<dbReference type="PANTHER" id="PTHR47466:SF1">
    <property type="entry name" value="METALLOPROTEASE MEP1 (AFU_ORTHOLOGUE AFUA_1G07730)-RELATED"/>
    <property type="match status" value="1"/>
</dbReference>
<evidence type="ECO:0000259" key="10">
    <source>
        <dbReference type="Pfam" id="PF05572"/>
    </source>
</evidence>
<evidence type="ECO:0000256" key="9">
    <source>
        <dbReference type="SAM" id="MobiDB-lite"/>
    </source>
</evidence>
<evidence type="ECO:0000313" key="11">
    <source>
        <dbReference type="EMBL" id="MBD0834012.1"/>
    </source>
</evidence>
<name>A0A8J6QB82_9FLAO</name>
<dbReference type="PANTHER" id="PTHR47466">
    <property type="match status" value="1"/>
</dbReference>
<keyword evidence="12" id="KW-1185">Reference proteome</keyword>
<keyword evidence="4" id="KW-0732">Signal</keyword>
<keyword evidence="8" id="KW-1015">Disulfide bond</keyword>
<comment type="similarity">
    <text evidence="1">Belongs to the peptidase M43B family.</text>
</comment>
<proteinExistence type="inferred from homology"/>
<dbReference type="InterPro" id="IPR024079">
    <property type="entry name" value="MetalloPept_cat_dom_sf"/>
</dbReference>